<organism evidence="1 2">
    <name type="scientific">Mycobacterium fragae</name>
    <dbReference type="NCBI Taxonomy" id="1260918"/>
    <lineage>
        <taxon>Bacteria</taxon>
        <taxon>Bacillati</taxon>
        <taxon>Actinomycetota</taxon>
        <taxon>Actinomycetes</taxon>
        <taxon>Mycobacteriales</taxon>
        <taxon>Mycobacteriaceae</taxon>
        <taxon>Mycobacterium</taxon>
    </lineage>
</organism>
<evidence type="ECO:0000313" key="1">
    <source>
        <dbReference type="EMBL" id="ORV64907.1"/>
    </source>
</evidence>
<protein>
    <recommendedName>
        <fullName evidence="3">DUF4267 domain-containing protein</fullName>
    </recommendedName>
</protein>
<gene>
    <name evidence="1" type="ORF">AWC06_04960</name>
</gene>
<dbReference type="Proteomes" id="UP000194000">
    <property type="component" value="Unassembled WGS sequence"/>
</dbReference>
<dbReference type="AlphaFoldDB" id="A0A1X1V791"/>
<dbReference type="STRING" id="1260918.AWC06_04960"/>
<keyword evidence="2" id="KW-1185">Reference proteome</keyword>
<dbReference type="OrthoDB" id="799809at2"/>
<dbReference type="RefSeq" id="WP_085193346.1">
    <property type="nucleotide sequence ID" value="NZ_JACKVI010000014.1"/>
</dbReference>
<accession>A0A1X1V791</accession>
<sequence>MAVRAATLAKLHGVTNIAGGLWPLIHMRSFEAVLGPKVDRWLVYTVSGLLVSIGAAQSASSADPAGVRQARRLGMGTALTLGAVDLVYALRRRISRVYLVDAAMEAGWLLAWAATSVDGLGSAKDSP</sequence>
<evidence type="ECO:0008006" key="3">
    <source>
        <dbReference type="Google" id="ProtNLM"/>
    </source>
</evidence>
<proteinExistence type="predicted"/>
<reference evidence="1 2" key="1">
    <citation type="submission" date="2016-01" db="EMBL/GenBank/DDBJ databases">
        <title>The new phylogeny of the genus Mycobacterium.</title>
        <authorList>
            <person name="Tarcisio F."/>
            <person name="Conor M."/>
            <person name="Antonella G."/>
            <person name="Elisabetta G."/>
            <person name="Giulia F.S."/>
            <person name="Sara T."/>
            <person name="Anna F."/>
            <person name="Clotilde B."/>
            <person name="Roberto B."/>
            <person name="Veronica D.S."/>
            <person name="Fabio R."/>
            <person name="Monica P."/>
            <person name="Olivier J."/>
            <person name="Enrico T."/>
            <person name="Nicola S."/>
        </authorList>
    </citation>
    <scope>NUCLEOTIDE SEQUENCE [LARGE SCALE GENOMIC DNA]</scope>
    <source>
        <strain evidence="1 2">DSM 45731</strain>
    </source>
</reference>
<dbReference type="EMBL" id="LQOW01000002">
    <property type="protein sequence ID" value="ORV64907.1"/>
    <property type="molecule type" value="Genomic_DNA"/>
</dbReference>
<evidence type="ECO:0000313" key="2">
    <source>
        <dbReference type="Proteomes" id="UP000194000"/>
    </source>
</evidence>
<name>A0A1X1V791_9MYCO</name>
<comment type="caution">
    <text evidence="1">The sequence shown here is derived from an EMBL/GenBank/DDBJ whole genome shotgun (WGS) entry which is preliminary data.</text>
</comment>